<proteinExistence type="predicted"/>
<gene>
    <name evidence="7" type="ORF">J2738_001795</name>
</gene>
<dbReference type="GO" id="GO:0016020">
    <property type="term" value="C:membrane"/>
    <property type="evidence" value="ECO:0007669"/>
    <property type="project" value="UniProtKB-SubCell"/>
</dbReference>
<comment type="caution">
    <text evidence="7">The sequence shown here is derived from an EMBL/GenBank/DDBJ whole genome shotgun (WGS) entry which is preliminary data.</text>
</comment>
<evidence type="ECO:0000313" key="7">
    <source>
        <dbReference type="EMBL" id="MDR6425666.1"/>
    </source>
</evidence>
<feature type="domain" description="GtrA/DPMS transmembrane" evidence="6">
    <location>
        <begin position="25"/>
        <end position="146"/>
    </location>
</feature>
<evidence type="ECO:0000256" key="2">
    <source>
        <dbReference type="ARBA" id="ARBA00022692"/>
    </source>
</evidence>
<feature type="transmembrane region" description="Helical" evidence="5">
    <location>
        <begin position="51"/>
        <end position="71"/>
    </location>
</feature>
<organism evidence="7 8">
    <name type="scientific">Variovorax paradoxus</name>
    <dbReference type="NCBI Taxonomy" id="34073"/>
    <lineage>
        <taxon>Bacteria</taxon>
        <taxon>Pseudomonadati</taxon>
        <taxon>Pseudomonadota</taxon>
        <taxon>Betaproteobacteria</taxon>
        <taxon>Burkholderiales</taxon>
        <taxon>Comamonadaceae</taxon>
        <taxon>Variovorax</taxon>
    </lineage>
</organism>
<protein>
    <submittedName>
        <fullName evidence="7">Flippase GtrA</fullName>
    </submittedName>
</protein>
<reference evidence="7" key="1">
    <citation type="submission" date="2023-07" db="EMBL/GenBank/DDBJ databases">
        <title>Sorghum-associated microbial communities from plants grown in Nebraska, USA.</title>
        <authorList>
            <person name="Schachtman D."/>
        </authorList>
    </citation>
    <scope>NUCLEOTIDE SEQUENCE</scope>
    <source>
        <strain evidence="7">DS2114</strain>
    </source>
</reference>
<evidence type="ECO:0000313" key="8">
    <source>
        <dbReference type="Proteomes" id="UP001184828"/>
    </source>
</evidence>
<comment type="subcellular location">
    <subcellularLocation>
        <location evidence="1">Membrane</location>
        <topology evidence="1">Multi-pass membrane protein</topology>
    </subcellularLocation>
</comment>
<sequence length="151" mass="17147">MHDNLTPVMLARWVKDFRMKLAISYAFFALLATMANIASQELAISAYEGTFGVPFSVLVGTAVGLVVKYVLDKHYIFRFRTRNAMHGGQTFVLYVLMGLATTAIFWGFEFGFHHFFASREMRYLGGVIGLAIGYIAKYHLDKHYVFKERAA</sequence>
<accession>A0AAE3XY31</accession>
<evidence type="ECO:0000259" key="6">
    <source>
        <dbReference type="Pfam" id="PF04138"/>
    </source>
</evidence>
<dbReference type="Pfam" id="PF04138">
    <property type="entry name" value="GtrA_DPMS_TM"/>
    <property type="match status" value="1"/>
</dbReference>
<dbReference type="Proteomes" id="UP001184828">
    <property type="component" value="Unassembled WGS sequence"/>
</dbReference>
<dbReference type="EMBL" id="JAVDQZ010000002">
    <property type="protein sequence ID" value="MDR6425666.1"/>
    <property type="molecule type" value="Genomic_DNA"/>
</dbReference>
<name>A0AAE3XY31_VARPD</name>
<keyword evidence="3 5" id="KW-1133">Transmembrane helix</keyword>
<feature type="transmembrane region" description="Helical" evidence="5">
    <location>
        <begin position="21"/>
        <end position="39"/>
    </location>
</feature>
<dbReference type="GO" id="GO:0000271">
    <property type="term" value="P:polysaccharide biosynthetic process"/>
    <property type="evidence" value="ECO:0007669"/>
    <property type="project" value="InterPro"/>
</dbReference>
<evidence type="ECO:0000256" key="4">
    <source>
        <dbReference type="ARBA" id="ARBA00023136"/>
    </source>
</evidence>
<feature type="transmembrane region" description="Helical" evidence="5">
    <location>
        <begin position="123"/>
        <end position="140"/>
    </location>
</feature>
<dbReference type="NCBIfam" id="NF037976">
    <property type="entry name" value="gtrA_1"/>
    <property type="match status" value="1"/>
</dbReference>
<keyword evidence="4 5" id="KW-0472">Membrane</keyword>
<keyword evidence="2 5" id="KW-0812">Transmembrane</keyword>
<feature type="transmembrane region" description="Helical" evidence="5">
    <location>
        <begin position="91"/>
        <end position="108"/>
    </location>
</feature>
<dbReference type="AlphaFoldDB" id="A0AAE3XY31"/>
<evidence type="ECO:0000256" key="1">
    <source>
        <dbReference type="ARBA" id="ARBA00004141"/>
    </source>
</evidence>
<evidence type="ECO:0000256" key="5">
    <source>
        <dbReference type="SAM" id="Phobius"/>
    </source>
</evidence>
<dbReference type="InterPro" id="IPR007267">
    <property type="entry name" value="GtrA_DPMS_TM"/>
</dbReference>
<dbReference type="RefSeq" id="WP_309925789.1">
    <property type="nucleotide sequence ID" value="NZ_JAVDQZ010000002.1"/>
</dbReference>
<evidence type="ECO:0000256" key="3">
    <source>
        <dbReference type="ARBA" id="ARBA00022989"/>
    </source>
</evidence>